<evidence type="ECO:0000259" key="8">
    <source>
        <dbReference type="PROSITE" id="PS50850"/>
    </source>
</evidence>
<evidence type="ECO:0000256" key="4">
    <source>
        <dbReference type="ARBA" id="ARBA00022692"/>
    </source>
</evidence>
<evidence type="ECO:0000256" key="6">
    <source>
        <dbReference type="ARBA" id="ARBA00023136"/>
    </source>
</evidence>
<feature type="transmembrane region" description="Helical" evidence="7">
    <location>
        <begin position="47"/>
        <end position="66"/>
    </location>
</feature>
<evidence type="ECO:0000256" key="7">
    <source>
        <dbReference type="SAM" id="Phobius"/>
    </source>
</evidence>
<keyword evidence="10" id="KW-1185">Reference proteome</keyword>
<evidence type="ECO:0000256" key="2">
    <source>
        <dbReference type="ARBA" id="ARBA00022448"/>
    </source>
</evidence>
<feature type="transmembrane region" description="Helical" evidence="7">
    <location>
        <begin position="143"/>
        <end position="165"/>
    </location>
</feature>
<name>A0A4P8YP31_9ENTR</name>
<keyword evidence="5 7" id="KW-1133">Transmembrane helix</keyword>
<keyword evidence="6 7" id="KW-0472">Membrane</keyword>
<evidence type="ECO:0000256" key="5">
    <source>
        <dbReference type="ARBA" id="ARBA00022989"/>
    </source>
</evidence>
<feature type="transmembrane region" description="Helical" evidence="7">
    <location>
        <begin position="324"/>
        <end position="343"/>
    </location>
</feature>
<dbReference type="Pfam" id="PF07690">
    <property type="entry name" value="MFS_1"/>
    <property type="match status" value="1"/>
</dbReference>
<dbReference type="InterPro" id="IPR020846">
    <property type="entry name" value="MFS_dom"/>
</dbReference>
<dbReference type="OrthoDB" id="3690818at2"/>
<dbReference type="Proteomes" id="UP000302163">
    <property type="component" value="Chromosome"/>
</dbReference>
<dbReference type="EMBL" id="CP040428">
    <property type="protein sequence ID" value="QCT22655.1"/>
    <property type="molecule type" value="Genomic_DNA"/>
</dbReference>
<feature type="transmembrane region" description="Helical" evidence="7">
    <location>
        <begin position="78"/>
        <end position="96"/>
    </location>
</feature>
<evidence type="ECO:0000256" key="3">
    <source>
        <dbReference type="ARBA" id="ARBA00022475"/>
    </source>
</evidence>
<dbReference type="Gene3D" id="1.20.1250.20">
    <property type="entry name" value="MFS general substrate transporter like domains"/>
    <property type="match status" value="2"/>
</dbReference>
<evidence type="ECO:0000313" key="10">
    <source>
        <dbReference type="Proteomes" id="UP000302163"/>
    </source>
</evidence>
<dbReference type="AlphaFoldDB" id="A0A4P8YP31"/>
<feature type="transmembrane region" description="Helical" evidence="7">
    <location>
        <begin position="394"/>
        <end position="412"/>
    </location>
</feature>
<dbReference type="GO" id="GO:0022857">
    <property type="term" value="F:transmembrane transporter activity"/>
    <property type="evidence" value="ECO:0007669"/>
    <property type="project" value="InterPro"/>
</dbReference>
<feature type="transmembrane region" description="Helical" evidence="7">
    <location>
        <begin position="364"/>
        <end position="388"/>
    </location>
</feature>
<keyword evidence="4 7" id="KW-0812">Transmembrane</keyword>
<dbReference type="PANTHER" id="PTHR43045">
    <property type="entry name" value="SHIKIMATE TRANSPORTER"/>
    <property type="match status" value="1"/>
</dbReference>
<dbReference type="PANTHER" id="PTHR43045:SF1">
    <property type="entry name" value="SHIKIMATE TRANSPORTER"/>
    <property type="match status" value="1"/>
</dbReference>
<accession>A0A4P8YP31</accession>
<dbReference type="PROSITE" id="PS50850">
    <property type="entry name" value="MFS"/>
    <property type="match status" value="1"/>
</dbReference>
<comment type="subcellular location">
    <subcellularLocation>
        <location evidence="1">Cell membrane</location>
        <topology evidence="1">Multi-pass membrane protein</topology>
    </subcellularLocation>
</comment>
<keyword evidence="3" id="KW-1003">Cell membrane</keyword>
<feature type="domain" description="Major facilitator superfamily (MFS) profile" evidence="8">
    <location>
        <begin position="4"/>
        <end position="419"/>
    </location>
</feature>
<dbReference type="SUPFAM" id="SSF103473">
    <property type="entry name" value="MFS general substrate transporter"/>
    <property type="match status" value="1"/>
</dbReference>
<feature type="transmembrane region" description="Helical" evidence="7">
    <location>
        <begin position="177"/>
        <end position="196"/>
    </location>
</feature>
<organism evidence="9 10">
    <name type="scientific">Jejubacter calystegiae</name>
    <dbReference type="NCBI Taxonomy" id="2579935"/>
    <lineage>
        <taxon>Bacteria</taxon>
        <taxon>Pseudomonadati</taxon>
        <taxon>Pseudomonadota</taxon>
        <taxon>Gammaproteobacteria</taxon>
        <taxon>Enterobacterales</taxon>
        <taxon>Enterobacteriaceae</taxon>
        <taxon>Jejubacter</taxon>
    </lineage>
</organism>
<sequence length="423" mass="46076">MRRLVISSLLGNSLEWYDFFLYGTAAALVFGDLFFPGQGSGLEGAMLAFSGFAVGFLARPLGGVIFGHMGDRYGRKRALVITLALMGGSTFIIGLLPGYQSIGILAPVALISLRFLQGMASGGEWGGGVLMLSENADPARKGFYTAWSQMGVAGGFVLSSLAYWLAQKLPEAVFMDWGWRLPFLASAVLFLVAMYIRKNIEESSAFLEERDRMPQHQEQQTPLSQVCREHWRELLQAIALRLPENGAVYLFFTFSIVYCKHVGISTEHIIACITLAMIVEFFSILFWGALADRIGFRRVYLTGVLGVLLVAFPFFWLIESASFGNVLLAMMLGLPVCHGAMTGSQPPMMAELFPARVRYTGLSLGHEIGSILAGGIGPMLAVALLMVFDSAWPVSLMLVAWSLCALVALWTLGRGGARRVAVA</sequence>
<dbReference type="InterPro" id="IPR011701">
    <property type="entry name" value="MFS"/>
</dbReference>
<feature type="transmembrane region" description="Helical" evidence="7">
    <location>
        <begin position="299"/>
        <end position="318"/>
    </location>
</feature>
<dbReference type="GO" id="GO:0005886">
    <property type="term" value="C:plasma membrane"/>
    <property type="evidence" value="ECO:0007669"/>
    <property type="project" value="UniProtKB-SubCell"/>
</dbReference>
<protein>
    <submittedName>
        <fullName evidence="9">MHS family MFS transporter</fullName>
    </submittedName>
</protein>
<gene>
    <name evidence="9" type="ORF">FEM41_10695</name>
</gene>
<dbReference type="CDD" id="cd17369">
    <property type="entry name" value="MFS_ShiA_like"/>
    <property type="match status" value="1"/>
</dbReference>
<dbReference type="KEGG" id="izh:FEM41_10695"/>
<proteinExistence type="predicted"/>
<dbReference type="InterPro" id="IPR036259">
    <property type="entry name" value="MFS_trans_sf"/>
</dbReference>
<evidence type="ECO:0000313" key="9">
    <source>
        <dbReference type="EMBL" id="QCT22655.1"/>
    </source>
</evidence>
<feature type="transmembrane region" description="Helical" evidence="7">
    <location>
        <begin position="16"/>
        <end position="35"/>
    </location>
</feature>
<keyword evidence="2" id="KW-0813">Transport</keyword>
<feature type="transmembrane region" description="Helical" evidence="7">
    <location>
        <begin position="268"/>
        <end position="287"/>
    </location>
</feature>
<evidence type="ECO:0000256" key="1">
    <source>
        <dbReference type="ARBA" id="ARBA00004651"/>
    </source>
</evidence>
<reference evidence="9 10" key="1">
    <citation type="submission" date="2019-05" db="EMBL/GenBank/DDBJ databases">
        <title>Complete genome sequence of Izhakiella calystegiae KSNA2, an endophyte isolated from beach morning glory (Calystegia soldanella).</title>
        <authorList>
            <person name="Jiang L."/>
            <person name="Jeong J.C."/>
            <person name="Kim C.Y."/>
            <person name="Kim D.H."/>
            <person name="Kim S.W."/>
            <person name="Lee j."/>
        </authorList>
    </citation>
    <scope>NUCLEOTIDE SEQUENCE [LARGE SCALE GENOMIC DNA]</scope>
    <source>
        <strain evidence="9 10">KSNA2</strain>
    </source>
</reference>